<feature type="transmembrane region" description="Helical" evidence="1">
    <location>
        <begin position="20"/>
        <end position="40"/>
    </location>
</feature>
<dbReference type="EMBL" id="SGSU01000022">
    <property type="protein sequence ID" value="RZG64590.1"/>
    <property type="molecule type" value="Genomic_DNA"/>
</dbReference>
<keyword evidence="1" id="KW-0812">Transmembrane</keyword>
<name>A0A4Q7AS32_9GAMM</name>
<evidence type="ECO:0000313" key="3">
    <source>
        <dbReference type="Proteomes" id="UP000293483"/>
    </source>
</evidence>
<sequence>MSIDLKKILQFKSKIGLEQVYNIFVSFIIALILVLGLLALNRPISIQKMHNILIISEQQSCPDSQNLAVALSQQHEVTMGQYLKLMHAYQAETARAHQLPALAEEQP</sequence>
<accession>A0A4Q7AS32</accession>
<dbReference type="STRING" id="202951.GCA_001485025_01697"/>
<evidence type="ECO:0000256" key="1">
    <source>
        <dbReference type="SAM" id="Phobius"/>
    </source>
</evidence>
<keyword evidence="1" id="KW-0472">Membrane</keyword>
<gene>
    <name evidence="2" type="ORF">EXE25_16545</name>
</gene>
<keyword evidence="1" id="KW-1133">Transmembrane helix</keyword>
<evidence type="ECO:0000313" key="2">
    <source>
        <dbReference type="EMBL" id="RZG64590.1"/>
    </source>
</evidence>
<reference evidence="2 3" key="1">
    <citation type="submission" date="2019-02" db="EMBL/GenBank/DDBJ databases">
        <title>The Batch Genome Submission of Acinetobacter spp. strains.</title>
        <authorList>
            <person name="Qin J."/>
            <person name="Hu Y."/>
            <person name="Ye H."/>
            <person name="Wei L."/>
            <person name="Feng Y."/>
            <person name="Zong Z."/>
        </authorList>
    </citation>
    <scope>NUCLEOTIDE SEQUENCE [LARGE SCALE GENOMIC DNA]</scope>
    <source>
        <strain evidence="2 3">WCHABo060081</strain>
    </source>
</reference>
<proteinExistence type="predicted"/>
<protein>
    <submittedName>
        <fullName evidence="2">Uncharacterized protein</fullName>
    </submittedName>
</protein>
<dbReference type="AlphaFoldDB" id="A0A4Q7AS32"/>
<dbReference type="Proteomes" id="UP000293483">
    <property type="component" value="Unassembled WGS sequence"/>
</dbReference>
<organism evidence="2 3">
    <name type="scientific">Acinetobacter bouvetii</name>
    <dbReference type="NCBI Taxonomy" id="202951"/>
    <lineage>
        <taxon>Bacteria</taxon>
        <taxon>Pseudomonadati</taxon>
        <taxon>Pseudomonadota</taxon>
        <taxon>Gammaproteobacteria</taxon>
        <taxon>Moraxellales</taxon>
        <taxon>Moraxellaceae</taxon>
        <taxon>Acinetobacter</taxon>
    </lineage>
</organism>
<comment type="caution">
    <text evidence="2">The sequence shown here is derived from an EMBL/GenBank/DDBJ whole genome shotgun (WGS) entry which is preliminary data.</text>
</comment>